<gene>
    <name evidence="2" type="ORF">A19Y_3834</name>
</gene>
<dbReference type="EMBL" id="CM002803">
    <property type="protein sequence ID" value="KEI68568.1"/>
    <property type="molecule type" value="Genomic_DNA"/>
</dbReference>
<sequence>MITSVLITDSSQLKIKKNCMIKTYVSNAFLKMEDSQLYAIFAWSQRTAEIITDKSWLTILEIFVHEHSLEKAYLIFEQIKSASVTEKLTDELEQYQHLIENAIVFLADGKITIFGKGFRSFIEKEMLFELGDISHKNYQVLTQLFFNYQLKDDLESIKNIEEFRKLVEHLEQLGLLSPATNSIDWGDLKKAVPICQAFGLTRGTPVDRYYLSKYLQEIQTQISGNILEIGGIPKDKDFYEVNPGTSYQIMNIEPGLGIDIVGDAHDTSMIKPESFDSIVIFNVLEHCYAPWQVVENIYTWLKPGGKCFAMVPSSIRIHATPMDYWRPLPDAFAWMFRNFSHQKLYIYGNPITVIASYHGIVTEELTTAELDAYHPDYPVATCIVAQK</sequence>
<reference evidence="2 3" key="1">
    <citation type="journal article" date="2014" name="Appl. Environ. Microbiol.">
        <title>Elucidation of insertion elements encoded on plasmids and in vitro construction of shuttle vectors from the toxic cyanobacterium Planktothrix.</title>
        <authorList>
            <person name="Christiansen G."/>
            <person name="Goesmann A."/>
            <person name="Kurmayer R."/>
        </authorList>
    </citation>
    <scope>NUCLEOTIDE SEQUENCE [LARGE SCALE GENOMIC DNA]</scope>
    <source>
        <strain evidence="2 3">NIVA-CYA 126/8</strain>
    </source>
</reference>
<dbReference type="PATRIC" id="fig|388467.6.peg.3780"/>
<accession>A0A073CLG6</accession>
<keyword evidence="3" id="KW-1185">Reference proteome</keyword>
<dbReference type="Proteomes" id="UP000027395">
    <property type="component" value="Chromosome"/>
</dbReference>
<evidence type="ECO:0000313" key="2">
    <source>
        <dbReference type="EMBL" id="KEI68568.1"/>
    </source>
</evidence>
<proteinExistence type="predicted"/>
<protein>
    <recommendedName>
        <fullName evidence="1">Methyltransferase type 11 domain-containing protein</fullName>
    </recommendedName>
</protein>
<dbReference type="SUPFAM" id="SSF53335">
    <property type="entry name" value="S-adenosyl-L-methionine-dependent methyltransferases"/>
    <property type="match status" value="1"/>
</dbReference>
<feature type="domain" description="Methyltransferase type 11" evidence="1">
    <location>
        <begin position="260"/>
        <end position="308"/>
    </location>
</feature>
<dbReference type="HOGENOM" id="CLU_751905_0_0_3"/>
<dbReference type="AlphaFoldDB" id="A0A073CLG6"/>
<dbReference type="Pfam" id="PF08241">
    <property type="entry name" value="Methyltransf_11"/>
    <property type="match status" value="1"/>
</dbReference>
<name>A0A073CLG6_PLAA1</name>
<evidence type="ECO:0000313" key="3">
    <source>
        <dbReference type="Proteomes" id="UP000027395"/>
    </source>
</evidence>
<dbReference type="eggNOG" id="COG2227">
    <property type="taxonomic scope" value="Bacteria"/>
</dbReference>
<evidence type="ECO:0000259" key="1">
    <source>
        <dbReference type="Pfam" id="PF08241"/>
    </source>
</evidence>
<dbReference type="GO" id="GO:0008757">
    <property type="term" value="F:S-adenosylmethionine-dependent methyltransferase activity"/>
    <property type="evidence" value="ECO:0007669"/>
    <property type="project" value="InterPro"/>
</dbReference>
<dbReference type="Gene3D" id="3.40.50.150">
    <property type="entry name" value="Vaccinia Virus protein VP39"/>
    <property type="match status" value="1"/>
</dbReference>
<dbReference type="InterPro" id="IPR029063">
    <property type="entry name" value="SAM-dependent_MTases_sf"/>
</dbReference>
<organism evidence="2 3">
    <name type="scientific">Planktothrix agardhii (strain NIVA-CYA 126/8)</name>
    <dbReference type="NCBI Taxonomy" id="388467"/>
    <lineage>
        <taxon>Bacteria</taxon>
        <taxon>Bacillati</taxon>
        <taxon>Cyanobacteriota</taxon>
        <taxon>Cyanophyceae</taxon>
        <taxon>Oscillatoriophycideae</taxon>
        <taxon>Oscillatoriales</taxon>
        <taxon>Microcoleaceae</taxon>
        <taxon>Planktothrix</taxon>
    </lineage>
</organism>
<dbReference type="CDD" id="cd02440">
    <property type="entry name" value="AdoMet_MTases"/>
    <property type="match status" value="1"/>
</dbReference>
<dbReference type="STRING" id="388467.A19Y_3834"/>
<dbReference type="InterPro" id="IPR013216">
    <property type="entry name" value="Methyltransf_11"/>
</dbReference>